<dbReference type="InterPro" id="IPR000700">
    <property type="entry name" value="PAS-assoc_C"/>
</dbReference>
<dbReference type="SUPFAM" id="SSF55785">
    <property type="entry name" value="PYP-like sensor domain (PAS domain)"/>
    <property type="match status" value="1"/>
</dbReference>
<dbReference type="SUPFAM" id="SSF52172">
    <property type="entry name" value="CheY-like"/>
    <property type="match status" value="1"/>
</dbReference>
<dbReference type="SUPFAM" id="SSF55874">
    <property type="entry name" value="ATPase domain of HSP90 chaperone/DNA topoisomerase II/histidine kinase"/>
    <property type="match status" value="1"/>
</dbReference>
<evidence type="ECO:0000313" key="11">
    <source>
        <dbReference type="Proteomes" id="UP001201985"/>
    </source>
</evidence>
<dbReference type="PROSITE" id="PS50113">
    <property type="entry name" value="PAC"/>
    <property type="match status" value="1"/>
</dbReference>
<protein>
    <recommendedName>
        <fullName evidence="2">histidine kinase</fullName>
        <ecNumber evidence="2">2.7.13.3</ecNumber>
    </recommendedName>
</protein>
<dbReference type="PROSITE" id="PS50112">
    <property type="entry name" value="PAS"/>
    <property type="match status" value="1"/>
</dbReference>
<dbReference type="InterPro" id="IPR035965">
    <property type="entry name" value="PAS-like_dom_sf"/>
</dbReference>
<sequence length="921" mass="98480">MAKAEMIAARWYPHPSVRGSLSRRLMLLVAAVAVPLSALGATSLWIQFQEERARSEVQFVSQAHALAQAVEREFERAKVVAQTLAASSALARRDMDAFEGELRSTRALLSSGLPTGSRPVVVRLIWADGTRALDTARPEGERGADQVPTRPHLQAALASGNTEISDLFVARDLGIPLVSVAAPVMGTDDGGRRGVIAIVGVTVSLDRLSAIMRSARLPRDGSAEVLDRTGASVVSSLAQADSTGHRPPPAVLSTILNTEAGLAPRGTRTQEGVPSMIAFAHAPDSRYVVKLDIPEAAILQPLLQALLRSAALAVLVLLGGLWLAWLVARRVVTAFHQVPQLAADSASAGSAAASTGLREADELAATMASHLAKRRQADQALRSSERRFRTLADTVPQLVWTTTATGQNEYFNARWYAFTGVTTQDAALGDGWLTLIHPDDRPAVQDQWERCLGTGKTYETECRMRRHDGVYRWMLTRALPVRDQDGRVLRWFGSSTDIEEIITARQILARDRQELEELVAERTRALERVQADLIHAQRMEALGKLAGGIAHDFNNILQAIQGSASLLEHRPADAAWTLRMCRMILNSTERGVAISRRLLSFARRGNLHAEAISPADLLADMAEILEHTLGGGITIRTDAVQQLPSLLADKAQLETVLINLATNANDAMAGQGQLTMSASAEWIAAGSQAGRAGSLKPGAYIRLMIADTGSGMDEATLQRAAEPFFTTKDVGKGTGLGLSMAKGFADQSGGALLIESTPGEGTIVSLWLPIIADTATADLPPEQREGQLSNSASPSLLLVDDEEIVRTVLAEQLQANGFRVLTAPSGPAALEQLGRGIKVDVLVSDLSMPGMDGVTLIQEAHRQRPNLPAILLTGFVTNAADIALDGALSGNFSVLTKPVAARRLSDRIAVMLATARPSSKA</sequence>
<dbReference type="CDD" id="cd18773">
    <property type="entry name" value="PDC1_HK_sensor"/>
    <property type="match status" value="1"/>
</dbReference>
<feature type="modified residue" description="4-aspartylphosphate" evidence="4">
    <location>
        <position position="845"/>
    </location>
</feature>
<evidence type="ECO:0000259" key="6">
    <source>
        <dbReference type="PROSITE" id="PS50109"/>
    </source>
</evidence>
<evidence type="ECO:0000256" key="2">
    <source>
        <dbReference type="ARBA" id="ARBA00012438"/>
    </source>
</evidence>
<dbReference type="Gene3D" id="3.30.450.20">
    <property type="entry name" value="PAS domain"/>
    <property type="match status" value="2"/>
</dbReference>
<evidence type="ECO:0000256" key="1">
    <source>
        <dbReference type="ARBA" id="ARBA00000085"/>
    </source>
</evidence>
<dbReference type="CDD" id="cd00130">
    <property type="entry name" value="PAS"/>
    <property type="match status" value="1"/>
</dbReference>
<comment type="caution">
    <text evidence="10">The sequence shown here is derived from an EMBL/GenBank/DDBJ whole genome shotgun (WGS) entry which is preliminary data.</text>
</comment>
<dbReference type="InterPro" id="IPR013655">
    <property type="entry name" value="PAS_fold_3"/>
</dbReference>
<dbReference type="Pfam" id="PF02518">
    <property type="entry name" value="HATPase_c"/>
    <property type="match status" value="1"/>
</dbReference>
<dbReference type="CDD" id="cd00082">
    <property type="entry name" value="HisKA"/>
    <property type="match status" value="1"/>
</dbReference>
<dbReference type="PANTHER" id="PTHR43065">
    <property type="entry name" value="SENSOR HISTIDINE KINASE"/>
    <property type="match status" value="1"/>
</dbReference>
<comment type="catalytic activity">
    <reaction evidence="1">
        <text>ATP + protein L-histidine = ADP + protein N-phospho-L-histidine.</text>
        <dbReference type="EC" id="2.7.13.3"/>
    </reaction>
</comment>
<evidence type="ECO:0000259" key="8">
    <source>
        <dbReference type="PROSITE" id="PS50112"/>
    </source>
</evidence>
<keyword evidence="3 4" id="KW-0597">Phosphoprotein</keyword>
<evidence type="ECO:0000313" key="10">
    <source>
        <dbReference type="EMBL" id="MCI0754984.1"/>
    </source>
</evidence>
<evidence type="ECO:0000256" key="4">
    <source>
        <dbReference type="PROSITE-ProRule" id="PRU00169"/>
    </source>
</evidence>
<feature type="domain" description="Response regulatory" evidence="7">
    <location>
        <begin position="795"/>
        <end position="912"/>
    </location>
</feature>
<organism evidence="10 11">
    <name type="scientific">Teichococcus vastitatis</name>
    <dbReference type="NCBI Taxonomy" id="2307076"/>
    <lineage>
        <taxon>Bacteria</taxon>
        <taxon>Pseudomonadati</taxon>
        <taxon>Pseudomonadota</taxon>
        <taxon>Alphaproteobacteria</taxon>
        <taxon>Acetobacterales</taxon>
        <taxon>Roseomonadaceae</taxon>
        <taxon>Roseomonas</taxon>
    </lineage>
</organism>
<keyword evidence="5" id="KW-0175">Coiled coil</keyword>
<dbReference type="Pfam" id="PF00072">
    <property type="entry name" value="Response_reg"/>
    <property type="match status" value="1"/>
</dbReference>
<proteinExistence type="predicted"/>
<dbReference type="InterPro" id="IPR011006">
    <property type="entry name" value="CheY-like_superfamily"/>
</dbReference>
<dbReference type="PROSITE" id="PS50110">
    <property type="entry name" value="RESPONSE_REGULATORY"/>
    <property type="match status" value="1"/>
</dbReference>
<dbReference type="InterPro" id="IPR001610">
    <property type="entry name" value="PAC"/>
</dbReference>
<name>A0ABS9W6Q5_9PROT</name>
<feature type="domain" description="Histidine kinase" evidence="6">
    <location>
        <begin position="548"/>
        <end position="772"/>
    </location>
</feature>
<dbReference type="InterPro" id="IPR005467">
    <property type="entry name" value="His_kinase_dom"/>
</dbReference>
<feature type="domain" description="PAS" evidence="8">
    <location>
        <begin position="384"/>
        <end position="455"/>
    </location>
</feature>
<dbReference type="PROSITE" id="PS50109">
    <property type="entry name" value="HIS_KIN"/>
    <property type="match status" value="1"/>
</dbReference>
<dbReference type="SMART" id="SM00388">
    <property type="entry name" value="HisKA"/>
    <property type="match status" value="1"/>
</dbReference>
<dbReference type="SMART" id="SM00387">
    <property type="entry name" value="HATPase_c"/>
    <property type="match status" value="1"/>
</dbReference>
<dbReference type="InterPro" id="IPR003594">
    <property type="entry name" value="HATPase_dom"/>
</dbReference>
<dbReference type="InterPro" id="IPR001789">
    <property type="entry name" value="Sig_transdc_resp-reg_receiver"/>
</dbReference>
<gene>
    <name evidence="10" type="ORF">MON41_14775</name>
</gene>
<dbReference type="SMART" id="SM00091">
    <property type="entry name" value="PAS"/>
    <property type="match status" value="1"/>
</dbReference>
<dbReference type="InterPro" id="IPR036097">
    <property type="entry name" value="HisK_dim/P_sf"/>
</dbReference>
<dbReference type="SMART" id="SM00448">
    <property type="entry name" value="REC"/>
    <property type="match status" value="1"/>
</dbReference>
<dbReference type="PRINTS" id="PR00344">
    <property type="entry name" value="BCTRLSENSOR"/>
</dbReference>
<dbReference type="SMART" id="SM00086">
    <property type="entry name" value="PAC"/>
    <property type="match status" value="1"/>
</dbReference>
<dbReference type="Gene3D" id="3.40.50.2300">
    <property type="match status" value="1"/>
</dbReference>
<dbReference type="InterPro" id="IPR000014">
    <property type="entry name" value="PAS"/>
</dbReference>
<evidence type="ECO:0000256" key="3">
    <source>
        <dbReference type="ARBA" id="ARBA00022553"/>
    </source>
</evidence>
<dbReference type="Pfam" id="PF08447">
    <property type="entry name" value="PAS_3"/>
    <property type="match status" value="1"/>
</dbReference>
<reference evidence="10 11" key="1">
    <citation type="submission" date="2022-03" db="EMBL/GenBank/DDBJ databases">
        <title>Complete genome analysis of Roseomonas KG 17.1 : a prolific producer of plant growth promoters.</title>
        <authorList>
            <person name="Saadouli I."/>
            <person name="Najjari A."/>
            <person name="Mosbah A."/>
            <person name="Ouzari H.I."/>
        </authorList>
    </citation>
    <scope>NUCLEOTIDE SEQUENCE [LARGE SCALE GENOMIC DNA]</scope>
    <source>
        <strain evidence="10 11">KG17-1</strain>
    </source>
</reference>
<accession>A0ABS9W6Q5</accession>
<evidence type="ECO:0000256" key="5">
    <source>
        <dbReference type="SAM" id="Coils"/>
    </source>
</evidence>
<dbReference type="InterPro" id="IPR004358">
    <property type="entry name" value="Sig_transdc_His_kin-like_C"/>
</dbReference>
<dbReference type="InterPro" id="IPR036890">
    <property type="entry name" value="HATPase_C_sf"/>
</dbReference>
<dbReference type="CDD" id="cd00156">
    <property type="entry name" value="REC"/>
    <property type="match status" value="1"/>
</dbReference>
<dbReference type="NCBIfam" id="TIGR00229">
    <property type="entry name" value="sensory_box"/>
    <property type="match status" value="1"/>
</dbReference>
<feature type="coiled-coil region" evidence="5">
    <location>
        <begin position="498"/>
        <end position="532"/>
    </location>
</feature>
<dbReference type="PANTHER" id="PTHR43065:SF42">
    <property type="entry name" value="TWO-COMPONENT SENSOR PPRA"/>
    <property type="match status" value="1"/>
</dbReference>
<dbReference type="Proteomes" id="UP001201985">
    <property type="component" value="Unassembled WGS sequence"/>
</dbReference>
<dbReference type="Gene3D" id="1.10.287.130">
    <property type="match status" value="1"/>
</dbReference>
<dbReference type="EC" id="2.7.13.3" evidence="2"/>
<dbReference type="Gene3D" id="3.30.565.10">
    <property type="entry name" value="Histidine kinase-like ATPase, C-terminal domain"/>
    <property type="match status" value="1"/>
</dbReference>
<dbReference type="RefSeq" id="WP_241793244.1">
    <property type="nucleotide sequence ID" value="NZ_JALBUU010000028.1"/>
</dbReference>
<dbReference type="InterPro" id="IPR003661">
    <property type="entry name" value="HisK_dim/P_dom"/>
</dbReference>
<evidence type="ECO:0000259" key="7">
    <source>
        <dbReference type="PROSITE" id="PS50110"/>
    </source>
</evidence>
<keyword evidence="11" id="KW-1185">Reference proteome</keyword>
<feature type="domain" description="PAC" evidence="9">
    <location>
        <begin position="458"/>
        <end position="510"/>
    </location>
</feature>
<dbReference type="EMBL" id="JALBUU010000028">
    <property type="protein sequence ID" value="MCI0754984.1"/>
    <property type="molecule type" value="Genomic_DNA"/>
</dbReference>
<dbReference type="SUPFAM" id="SSF47384">
    <property type="entry name" value="Homodimeric domain of signal transducing histidine kinase"/>
    <property type="match status" value="1"/>
</dbReference>
<evidence type="ECO:0000259" key="9">
    <source>
        <dbReference type="PROSITE" id="PS50113"/>
    </source>
</evidence>